<dbReference type="AlphaFoldDB" id="A0AAD4NL47"/>
<comment type="caution">
    <text evidence="1">The sequence shown here is derived from an EMBL/GenBank/DDBJ whole genome shotgun (WGS) entry which is preliminary data.</text>
</comment>
<organism evidence="1 2">
    <name type="scientific">Ditylenchus destructor</name>
    <dbReference type="NCBI Taxonomy" id="166010"/>
    <lineage>
        <taxon>Eukaryota</taxon>
        <taxon>Metazoa</taxon>
        <taxon>Ecdysozoa</taxon>
        <taxon>Nematoda</taxon>
        <taxon>Chromadorea</taxon>
        <taxon>Rhabditida</taxon>
        <taxon>Tylenchina</taxon>
        <taxon>Tylenchomorpha</taxon>
        <taxon>Sphaerularioidea</taxon>
        <taxon>Anguinidae</taxon>
        <taxon>Anguininae</taxon>
        <taxon>Ditylenchus</taxon>
    </lineage>
</organism>
<dbReference type="EMBL" id="JAKKPZ010000001">
    <property type="protein sequence ID" value="KAI1729509.1"/>
    <property type="molecule type" value="Genomic_DNA"/>
</dbReference>
<sequence length="233" mass="26246">MTVNPFVKVSQYLADLAASYNQGEGSASSRDSLLLHDSEENHVESLLDDSISNPTDHTHSVHLRLSSQRRRMAQEKIAAVRNNPLKFVSLANSSFAAGNGLAYKAREQMSIVEQQKAVRAHLLQMQQNCSNANDEEENNWQEHLELWRRKRISAILSTQTQENLDTDSKFENSNAKMNARRHSAADVLDHATHSNTPFSQPDRESTLRTGQVYISQNSLNFLVKEEVSLIITS</sequence>
<protein>
    <submittedName>
        <fullName evidence="1">Uncharacterized protein</fullName>
    </submittedName>
</protein>
<accession>A0AAD4NL47</accession>
<reference evidence="1" key="1">
    <citation type="submission" date="2022-01" db="EMBL/GenBank/DDBJ databases">
        <title>Genome Sequence Resource for Two Populations of Ditylenchus destructor, the Migratory Endoparasitic Phytonematode.</title>
        <authorList>
            <person name="Zhang H."/>
            <person name="Lin R."/>
            <person name="Xie B."/>
        </authorList>
    </citation>
    <scope>NUCLEOTIDE SEQUENCE</scope>
    <source>
        <strain evidence="1">BazhouSP</strain>
    </source>
</reference>
<proteinExistence type="predicted"/>
<keyword evidence="2" id="KW-1185">Reference proteome</keyword>
<dbReference type="Proteomes" id="UP001201812">
    <property type="component" value="Unassembled WGS sequence"/>
</dbReference>
<evidence type="ECO:0000313" key="1">
    <source>
        <dbReference type="EMBL" id="KAI1729509.1"/>
    </source>
</evidence>
<evidence type="ECO:0000313" key="2">
    <source>
        <dbReference type="Proteomes" id="UP001201812"/>
    </source>
</evidence>
<name>A0AAD4NL47_9BILA</name>
<gene>
    <name evidence="1" type="ORF">DdX_01751</name>
</gene>